<accession>A0A382V6Q8</accession>
<dbReference type="InterPro" id="IPR011250">
    <property type="entry name" value="OMP/PagP_B-barrel"/>
</dbReference>
<dbReference type="Gene3D" id="2.40.160.20">
    <property type="match status" value="1"/>
</dbReference>
<dbReference type="AlphaFoldDB" id="A0A382V6Q8"/>
<proteinExistence type="predicted"/>
<dbReference type="EMBL" id="UINC01149604">
    <property type="protein sequence ID" value="SVD42182.1"/>
    <property type="molecule type" value="Genomic_DNA"/>
</dbReference>
<gene>
    <name evidence="1" type="ORF">METZ01_LOCUS395036</name>
</gene>
<feature type="non-terminal residue" evidence="1">
    <location>
        <position position="1"/>
    </location>
</feature>
<evidence type="ECO:0008006" key="2">
    <source>
        <dbReference type="Google" id="ProtNLM"/>
    </source>
</evidence>
<evidence type="ECO:0000313" key="1">
    <source>
        <dbReference type="EMBL" id="SVD42182.1"/>
    </source>
</evidence>
<organism evidence="1">
    <name type="scientific">marine metagenome</name>
    <dbReference type="NCBI Taxonomy" id="408172"/>
    <lineage>
        <taxon>unclassified sequences</taxon>
        <taxon>metagenomes</taxon>
        <taxon>ecological metagenomes</taxon>
    </lineage>
</organism>
<reference evidence="1" key="1">
    <citation type="submission" date="2018-05" db="EMBL/GenBank/DDBJ databases">
        <authorList>
            <person name="Lanie J.A."/>
            <person name="Ng W.-L."/>
            <person name="Kazmierczak K.M."/>
            <person name="Andrzejewski T.M."/>
            <person name="Davidsen T.M."/>
            <person name="Wayne K.J."/>
            <person name="Tettelin H."/>
            <person name="Glass J.I."/>
            <person name="Rusch D."/>
            <person name="Podicherti R."/>
            <person name="Tsui H.-C.T."/>
            <person name="Winkler M.E."/>
        </authorList>
    </citation>
    <scope>NUCLEOTIDE SEQUENCE</scope>
</reference>
<dbReference type="SUPFAM" id="SSF56925">
    <property type="entry name" value="OMPA-like"/>
    <property type="match status" value="1"/>
</dbReference>
<name>A0A382V6Q8_9ZZZZ</name>
<protein>
    <recommendedName>
        <fullName evidence="2">Outer membrane protein beta-barrel domain-containing protein</fullName>
    </recommendedName>
</protein>
<sequence>VEYNRASALSEYLDFVEEGDLPIEQATTFGQVNLSGNLELALLSRGRAIGTHAWISSRVVPYVGGGGGLLRYWFEQEGQFVDSFDLSIFTDRLTSTSWTLSTNAFAGIDVKVSRRLSISVEARYLWAQSELTQDFVGFDSINLSGLSITSGMQVGF</sequence>